<keyword evidence="4" id="KW-1185">Reference proteome</keyword>
<reference evidence="2" key="1">
    <citation type="submission" date="2022-10" db="EMBL/GenBank/DDBJ databases">
        <authorList>
            <person name="Chen Y."/>
            <person name="Dougan E. K."/>
            <person name="Chan C."/>
            <person name="Rhodes N."/>
            <person name="Thang M."/>
        </authorList>
    </citation>
    <scope>NUCLEOTIDE SEQUENCE</scope>
</reference>
<feature type="region of interest" description="Disordered" evidence="1">
    <location>
        <begin position="1"/>
        <end position="51"/>
    </location>
</feature>
<dbReference type="EMBL" id="CAMXCT010005890">
    <property type="protein sequence ID" value="CAI4013485.1"/>
    <property type="molecule type" value="Genomic_DNA"/>
</dbReference>
<evidence type="ECO:0000313" key="2">
    <source>
        <dbReference type="EMBL" id="CAI4013485.1"/>
    </source>
</evidence>
<evidence type="ECO:0000313" key="3">
    <source>
        <dbReference type="EMBL" id="CAL4800797.1"/>
    </source>
</evidence>
<feature type="compositionally biased region" description="Polar residues" evidence="1">
    <location>
        <begin position="1"/>
        <end position="10"/>
    </location>
</feature>
<protein>
    <submittedName>
        <fullName evidence="2">Uncharacterized protein</fullName>
    </submittedName>
</protein>
<accession>A0A9P1DPT6</accession>
<dbReference type="Proteomes" id="UP001152797">
    <property type="component" value="Unassembled WGS sequence"/>
</dbReference>
<evidence type="ECO:0000313" key="4">
    <source>
        <dbReference type="Proteomes" id="UP001152797"/>
    </source>
</evidence>
<dbReference type="OrthoDB" id="10653114at2759"/>
<proteinExistence type="predicted"/>
<gene>
    <name evidence="2" type="ORF">C1SCF055_LOCUS38447</name>
</gene>
<comment type="caution">
    <text evidence="2">The sequence shown here is derived from an EMBL/GenBank/DDBJ whole genome shotgun (WGS) entry which is preliminary data.</text>
</comment>
<dbReference type="EMBL" id="CAMXCT030005890">
    <property type="protein sequence ID" value="CAL4800797.1"/>
    <property type="molecule type" value="Genomic_DNA"/>
</dbReference>
<dbReference type="EMBL" id="CAMXCT020005890">
    <property type="protein sequence ID" value="CAL1166860.1"/>
    <property type="molecule type" value="Genomic_DNA"/>
</dbReference>
<dbReference type="AlphaFoldDB" id="A0A9P1DPT6"/>
<evidence type="ECO:0000256" key="1">
    <source>
        <dbReference type="SAM" id="MobiDB-lite"/>
    </source>
</evidence>
<name>A0A9P1DPT6_9DINO</name>
<reference evidence="3 4" key="2">
    <citation type="submission" date="2024-05" db="EMBL/GenBank/DDBJ databases">
        <authorList>
            <person name="Chen Y."/>
            <person name="Shah S."/>
            <person name="Dougan E. K."/>
            <person name="Thang M."/>
            <person name="Chan C."/>
        </authorList>
    </citation>
    <scope>NUCLEOTIDE SEQUENCE [LARGE SCALE GENOMIC DNA]</scope>
</reference>
<organism evidence="2">
    <name type="scientific">Cladocopium goreaui</name>
    <dbReference type="NCBI Taxonomy" id="2562237"/>
    <lineage>
        <taxon>Eukaryota</taxon>
        <taxon>Sar</taxon>
        <taxon>Alveolata</taxon>
        <taxon>Dinophyceae</taxon>
        <taxon>Suessiales</taxon>
        <taxon>Symbiodiniaceae</taxon>
        <taxon>Cladocopium</taxon>
    </lineage>
</organism>
<sequence length="353" mass="38022">MCTPARPSSSGRHRASGAQVASQLLSQKRPRPTQAAVSEKARERPSGPVPEIHVHVTAGSNAALQAFGLAPLCQVSPAKPGWTALPGHMLNGNGSNGFGASMANGRWAPPAALMPPRLKTASVLTGRCSFIVAADTVCIDQLLVLTGRCQHAELYINIGWNTSGNQLFPAYDARLALACSEEQYNDLMNALREYMAKNSFNLCCCLCAMIMAPYTLCISCCIAHACTSNYTNNLAQIAKEKTKGFSYPARVELMQVGGRAAMVPDQMAYDQYGQPLIVTGKHGSHPQWPPLGYNVILILPMKAEEFAQQWIPSTQPMMIGMPQQVMQPQSIPVAQAVVVQSPQTPQQEAMNLA</sequence>